<protein>
    <submittedName>
        <fullName evidence="3">Bifunctional sterol desaturase/short chain dehydrogenase</fullName>
    </submittedName>
</protein>
<dbReference type="NCBIfam" id="NF005653">
    <property type="entry name" value="PRK07424.1"/>
    <property type="match status" value="1"/>
</dbReference>
<keyword evidence="1" id="KW-1133">Transmembrane helix</keyword>
<comment type="caution">
    <text evidence="3">The sequence shown here is derived from an EMBL/GenBank/DDBJ whole genome shotgun (WGS) entry which is preliminary data.</text>
</comment>
<name>A0ABR8AE23_9CYAN</name>
<dbReference type="Pfam" id="PF04116">
    <property type="entry name" value="FA_hydroxylase"/>
    <property type="match status" value="1"/>
</dbReference>
<keyword evidence="1" id="KW-0812">Transmembrane</keyword>
<evidence type="ECO:0000313" key="4">
    <source>
        <dbReference type="Proteomes" id="UP000658514"/>
    </source>
</evidence>
<gene>
    <name evidence="3" type="ORF">H6G24_22275</name>
</gene>
<dbReference type="Pfam" id="PF00106">
    <property type="entry name" value="adh_short"/>
    <property type="match status" value="1"/>
</dbReference>
<keyword evidence="1" id="KW-0472">Membrane</keyword>
<evidence type="ECO:0000313" key="3">
    <source>
        <dbReference type="EMBL" id="MBD2198198.1"/>
    </source>
</evidence>
<proteinExistence type="predicted"/>
<dbReference type="RefSeq" id="WP_190545716.1">
    <property type="nucleotide sequence ID" value="NZ_CAWPNO010000071.1"/>
</dbReference>
<dbReference type="InterPro" id="IPR006694">
    <property type="entry name" value="Fatty_acid_hydroxylase"/>
</dbReference>
<dbReference type="SUPFAM" id="SSF51735">
    <property type="entry name" value="NAD(P)-binding Rossmann-fold domains"/>
    <property type="match status" value="1"/>
</dbReference>
<dbReference type="InterPro" id="IPR002347">
    <property type="entry name" value="SDR_fam"/>
</dbReference>
<dbReference type="InterPro" id="IPR036291">
    <property type="entry name" value="NAD(P)-bd_dom_sf"/>
</dbReference>
<evidence type="ECO:0000259" key="2">
    <source>
        <dbReference type="Pfam" id="PF04116"/>
    </source>
</evidence>
<sequence>MNFFTKGWADIESQLQINWDLLNTCLQFALWGLFSLLLAEVVRDSYHALCHQFTWMSKWHNKHHMAYRRDLSVVSPKIYQESQLYNDIVESSILVVVVTLIALLLNQMGFWLGVAYAFTFLYGASRRYFLGKIDTDYTHLPGPLETIPSTWWVNRSYHWRHHFDDVNAYYSGVFPLVDTILGTGLSLKGKTIALTGASGALGQALATELLKHNAKVLALTTHPEKLQAQDKLAIIPWELGNEAELKKSLEKVDILILNHGINVYSNRTPEAINSSYEVNTFSTLRLMDIFISTVTGPQSKATKEIWVNTSEAEVSPAFSPLYELSKRALGEVVTLKRLDGDCIIRKLILGPFKSQLNPYGVMSAQQVARAILFFAKRDFRNIIVTINPLTYVLFPIKETSTWLYYRMFSKKAQHDEIVN</sequence>
<accession>A0ABR8AE23</accession>
<organism evidence="3 4">
    <name type="scientific">Calothrix parietina FACHB-288</name>
    <dbReference type="NCBI Taxonomy" id="2692896"/>
    <lineage>
        <taxon>Bacteria</taxon>
        <taxon>Bacillati</taxon>
        <taxon>Cyanobacteriota</taxon>
        <taxon>Cyanophyceae</taxon>
        <taxon>Nostocales</taxon>
        <taxon>Calotrichaceae</taxon>
        <taxon>Calothrix</taxon>
    </lineage>
</organism>
<feature type="transmembrane region" description="Helical" evidence="1">
    <location>
        <begin position="93"/>
        <end position="122"/>
    </location>
</feature>
<keyword evidence="4" id="KW-1185">Reference proteome</keyword>
<dbReference type="Gene3D" id="3.40.50.720">
    <property type="entry name" value="NAD(P)-binding Rossmann-like Domain"/>
    <property type="match status" value="1"/>
</dbReference>
<reference evidence="3 4" key="1">
    <citation type="journal article" date="2020" name="ISME J.">
        <title>Comparative genomics reveals insights into cyanobacterial evolution and habitat adaptation.</title>
        <authorList>
            <person name="Chen M.Y."/>
            <person name="Teng W.K."/>
            <person name="Zhao L."/>
            <person name="Hu C.X."/>
            <person name="Zhou Y.K."/>
            <person name="Han B.P."/>
            <person name="Song L.R."/>
            <person name="Shu W.S."/>
        </authorList>
    </citation>
    <scope>NUCLEOTIDE SEQUENCE [LARGE SCALE GENOMIC DNA]</scope>
    <source>
        <strain evidence="3 4">FACHB-288</strain>
    </source>
</reference>
<feature type="domain" description="Fatty acid hydroxylase" evidence="2">
    <location>
        <begin position="36"/>
        <end position="183"/>
    </location>
</feature>
<evidence type="ECO:0000256" key="1">
    <source>
        <dbReference type="SAM" id="Phobius"/>
    </source>
</evidence>
<dbReference type="EMBL" id="JACJQH010000038">
    <property type="protein sequence ID" value="MBD2198198.1"/>
    <property type="molecule type" value="Genomic_DNA"/>
</dbReference>
<dbReference type="Proteomes" id="UP000658514">
    <property type="component" value="Unassembled WGS sequence"/>
</dbReference>